<keyword evidence="9" id="KW-0858">Xylan degradation</keyword>
<dbReference type="Gene3D" id="2.60.120.200">
    <property type="match status" value="1"/>
</dbReference>
<name>A0A0A1T0X8_9HYPO</name>
<dbReference type="InterPro" id="IPR015289">
    <property type="entry name" value="A-L-arabinofuranosidase_B_cat"/>
</dbReference>
<keyword evidence="4 9" id="KW-0378">Hydrolase</keyword>
<feature type="domain" description="Alpha-L-arabinofuranosidase B arabinose-binding" evidence="10">
    <location>
        <begin position="361"/>
        <end position="497"/>
    </location>
</feature>
<dbReference type="GO" id="GO:0005576">
    <property type="term" value="C:extracellular region"/>
    <property type="evidence" value="ECO:0007669"/>
    <property type="project" value="UniProtKB-SubCell"/>
</dbReference>
<proteinExistence type="inferred from homology"/>
<dbReference type="CDD" id="cd23399">
    <property type="entry name" value="beta-trefoil_ABD_ABFB"/>
    <property type="match status" value="1"/>
</dbReference>
<evidence type="ECO:0000256" key="2">
    <source>
        <dbReference type="ARBA" id="ARBA00006963"/>
    </source>
</evidence>
<dbReference type="EMBL" id="CDHN01000002">
    <property type="protein sequence ID" value="CEJ87179.1"/>
    <property type="molecule type" value="Genomic_DNA"/>
</dbReference>
<dbReference type="GO" id="GO:0045493">
    <property type="term" value="P:xylan catabolic process"/>
    <property type="evidence" value="ECO:0007669"/>
    <property type="project" value="UniProtKB-KW"/>
</dbReference>
<accession>A0A0A1T0X8</accession>
<dbReference type="Proteomes" id="UP000039046">
    <property type="component" value="Unassembled WGS sequence"/>
</dbReference>
<dbReference type="PANTHER" id="PTHR39447">
    <property type="entry name" value="ALPHA-L-ARABINOFURANOSIDASE B"/>
    <property type="match status" value="1"/>
</dbReference>
<dbReference type="GO" id="GO:0046556">
    <property type="term" value="F:alpha-L-arabinofuranosidase activity"/>
    <property type="evidence" value="ECO:0007669"/>
    <property type="project" value="UniProtKB-UniRule"/>
</dbReference>
<feature type="domain" description="Alpha-L-arabinofuranosidase B catalytic" evidence="11">
    <location>
        <begin position="23"/>
        <end position="336"/>
    </location>
</feature>
<feature type="disulfide bond" evidence="8">
    <location>
        <begin position="84"/>
        <end position="89"/>
    </location>
</feature>
<evidence type="ECO:0000313" key="12">
    <source>
        <dbReference type="EMBL" id="CEJ87179.1"/>
    </source>
</evidence>
<keyword evidence="13" id="KW-1185">Reference proteome</keyword>
<evidence type="ECO:0000256" key="4">
    <source>
        <dbReference type="ARBA" id="ARBA00022801"/>
    </source>
</evidence>
<organism evidence="12 13">
    <name type="scientific">[Torrubiella] hemipterigena</name>
    <dbReference type="NCBI Taxonomy" id="1531966"/>
    <lineage>
        <taxon>Eukaryota</taxon>
        <taxon>Fungi</taxon>
        <taxon>Dikarya</taxon>
        <taxon>Ascomycota</taxon>
        <taxon>Pezizomycotina</taxon>
        <taxon>Sordariomycetes</taxon>
        <taxon>Hypocreomycetidae</taxon>
        <taxon>Hypocreales</taxon>
        <taxon>Clavicipitaceae</taxon>
        <taxon>Clavicipitaceae incertae sedis</taxon>
        <taxon>'Torrubiella' clade</taxon>
    </lineage>
</organism>
<evidence type="ECO:0000256" key="8">
    <source>
        <dbReference type="PIRSR" id="PIRSR638964-3"/>
    </source>
</evidence>
<comment type="catalytic activity">
    <reaction evidence="1 9">
        <text>Hydrolysis of terminal non-reducing alpha-L-arabinofuranoside residues in alpha-L-arabinosides.</text>
        <dbReference type="EC" id="3.2.1.55"/>
    </reaction>
</comment>
<feature type="disulfide bond" evidence="8">
    <location>
        <begin position="404"/>
        <end position="442"/>
    </location>
</feature>
<dbReference type="EC" id="3.2.1.55" evidence="9"/>
<dbReference type="SUPFAM" id="SSF49899">
    <property type="entry name" value="Concanavalin A-like lectins/glucanases"/>
    <property type="match status" value="1"/>
</dbReference>
<dbReference type="InterPro" id="IPR036195">
    <property type="entry name" value="AbfB_ABD_sf"/>
</dbReference>
<reference evidence="12 13" key="1">
    <citation type="journal article" date="2015" name="Genome Announc.">
        <title>Draft Genome Sequence and Gene Annotation of the Entomopathogenic Fungus Verticillium hemipterigenum.</title>
        <authorList>
            <person name="Horn F."/>
            <person name="Habel A."/>
            <person name="Scharf D.H."/>
            <person name="Dworschak J."/>
            <person name="Brakhage A.A."/>
            <person name="Guthke R."/>
            <person name="Hertweck C."/>
            <person name="Linde J."/>
        </authorList>
    </citation>
    <scope>NUCLEOTIDE SEQUENCE [LARGE SCALE GENOMIC DNA]</scope>
</reference>
<dbReference type="HOGENOM" id="CLU_029332_3_0_1"/>
<dbReference type="GO" id="GO:0031222">
    <property type="term" value="P:arabinan catabolic process"/>
    <property type="evidence" value="ECO:0007669"/>
    <property type="project" value="UniProtKB-UniRule"/>
</dbReference>
<dbReference type="InterPro" id="IPR007934">
    <property type="entry name" value="AbfB_ABD"/>
</dbReference>
<dbReference type="PANTHER" id="PTHR39447:SF2">
    <property type="entry name" value="ALPHA-L-ARABINOFURANOSIDASE B"/>
    <property type="match status" value="1"/>
</dbReference>
<feature type="active site" description="Proton donor" evidence="7">
    <location>
        <position position="300"/>
    </location>
</feature>
<keyword evidence="6 9" id="KW-0326">Glycosidase</keyword>
<dbReference type="SUPFAM" id="SSF110221">
    <property type="entry name" value="AbfB domain"/>
    <property type="match status" value="1"/>
</dbReference>
<feature type="disulfide bond" evidence="8">
    <location>
        <begin position="179"/>
        <end position="180"/>
    </location>
</feature>
<keyword evidence="5" id="KW-0325">Glycoprotein</keyword>
<dbReference type="STRING" id="1531966.A0A0A1T0X8"/>
<dbReference type="OrthoDB" id="157622at2759"/>
<dbReference type="UniPathway" id="UPA00667"/>
<dbReference type="GO" id="GO:0045490">
    <property type="term" value="P:pectin catabolic process"/>
    <property type="evidence" value="ECO:0007669"/>
    <property type="project" value="TreeGrafter"/>
</dbReference>
<keyword evidence="9" id="KW-0119">Carbohydrate metabolism</keyword>
<feature type="chain" id="PRO_5027136223" description="Alpha-L-arabinofuranosidase" evidence="9">
    <location>
        <begin position="19"/>
        <end position="503"/>
    </location>
</feature>
<comment type="subcellular location">
    <subcellularLocation>
        <location evidence="9">Secreted</location>
    </subcellularLocation>
</comment>
<feature type="active site" description="Nucleophile" evidence="7">
    <location>
        <position position="224"/>
    </location>
</feature>
<evidence type="ECO:0000256" key="6">
    <source>
        <dbReference type="ARBA" id="ARBA00023295"/>
    </source>
</evidence>
<dbReference type="Pfam" id="PF09206">
    <property type="entry name" value="ArabFuran-catal"/>
    <property type="match status" value="1"/>
</dbReference>
<comment type="similarity">
    <text evidence="2 9">Belongs to the glycosyl hydrolase 54 family.</text>
</comment>
<dbReference type="GO" id="GO:0046373">
    <property type="term" value="P:L-arabinose metabolic process"/>
    <property type="evidence" value="ECO:0007669"/>
    <property type="project" value="UniProtKB-UniRule"/>
</dbReference>
<evidence type="ECO:0000256" key="5">
    <source>
        <dbReference type="ARBA" id="ARBA00023180"/>
    </source>
</evidence>
<dbReference type="AlphaFoldDB" id="A0A0A1T0X8"/>
<keyword evidence="8" id="KW-1015">Disulfide bond</keyword>
<feature type="signal peptide" evidence="9">
    <location>
        <begin position="1"/>
        <end position="18"/>
    </location>
</feature>
<protein>
    <recommendedName>
        <fullName evidence="9">Alpha-L-arabinofuranosidase</fullName>
        <ecNumber evidence="9">3.2.1.55</ecNumber>
    </recommendedName>
</protein>
<evidence type="ECO:0000256" key="9">
    <source>
        <dbReference type="RuleBase" id="RU367111"/>
    </source>
</evidence>
<comment type="pathway">
    <text evidence="9">Glycan metabolism; L-arabinan degradation.</text>
</comment>
<evidence type="ECO:0000256" key="1">
    <source>
        <dbReference type="ARBA" id="ARBA00001462"/>
    </source>
</evidence>
<dbReference type="InterPro" id="IPR013320">
    <property type="entry name" value="ConA-like_dom_sf"/>
</dbReference>
<evidence type="ECO:0000259" key="10">
    <source>
        <dbReference type="Pfam" id="PF05270"/>
    </source>
</evidence>
<keyword evidence="9" id="KW-0964">Secreted</keyword>
<gene>
    <name evidence="12" type="ORF">VHEMI04329</name>
</gene>
<evidence type="ECO:0000259" key="11">
    <source>
        <dbReference type="Pfam" id="PF09206"/>
    </source>
</evidence>
<dbReference type="InterPro" id="IPR038964">
    <property type="entry name" value="ABFB"/>
</dbReference>
<evidence type="ECO:0000313" key="13">
    <source>
        <dbReference type="Proteomes" id="UP000039046"/>
    </source>
</evidence>
<keyword evidence="9" id="KW-0624">Polysaccharide degradation</keyword>
<dbReference type="Gene3D" id="2.80.10.50">
    <property type="match status" value="1"/>
</dbReference>
<evidence type="ECO:0000256" key="3">
    <source>
        <dbReference type="ARBA" id="ARBA00022729"/>
    </source>
</evidence>
<sequence length="503" mass="53531">MALHLLSLVATVSAAALAKNSLPCDIYEFGETPCVAAHSTTRALYANYSGPLYQVVRDSDGSTTNINTKSRGGIADSGWQDTWCAGTTCGISMIYDQSPRGNHLSRAPPGGFKGPELNGTDNIASAVGAPVLLNGNRVYGVFVSPGTGYRREDVNGTAVGDEPQGIYAVFDGAHTNNQCCFDYGNAETNALDTGNGHMETIYFGDINGMGNGKGNGPWIMADLENGLWAGSKEGNDPGVPSVPFRFVTAVVKGEPNHWSIRGANAASDRAMSTYFEGERPKNGYNPMKREGAIILGIGGDNSDWSQGTFYEGCMTEGYPDDSIEDAVQANIASAGYDIAPLMDGPKVSVGSTISFRAGRSGNNYLAHDPHAGNISIHTVTDGNSADEKKAASWRVRTGLGNAGCLSFESVDRAGTFIRHSGFKLQADKNDGTKLFREDATYCAVQGFSGEGTNSFRNWGYAARYFRVYNGFVYTASNGGPREFDTKANWNNDASWTVVDGFAS</sequence>
<evidence type="ECO:0000256" key="7">
    <source>
        <dbReference type="PIRSR" id="PIRSR638964-1"/>
    </source>
</evidence>
<keyword evidence="3 9" id="KW-0732">Signal</keyword>
<feature type="disulfide bond" evidence="8">
    <location>
        <begin position="24"/>
        <end position="34"/>
    </location>
</feature>
<dbReference type="Pfam" id="PF05270">
    <property type="entry name" value="AbfB"/>
    <property type="match status" value="1"/>
</dbReference>